<protein>
    <submittedName>
        <fullName evidence="1">Damage-inducible protein J</fullName>
    </submittedName>
</protein>
<accession>A0A3E4QXS8</accession>
<evidence type="ECO:0000313" key="1">
    <source>
        <dbReference type="EMBL" id="RGL11653.1"/>
    </source>
</evidence>
<dbReference type="EMBL" id="QSRJ01000002">
    <property type="protein sequence ID" value="RGL11653.1"/>
    <property type="molecule type" value="Genomic_DNA"/>
</dbReference>
<comment type="caution">
    <text evidence="1">The sequence shown here is derived from an EMBL/GenBank/DDBJ whole genome shotgun (WGS) entry which is preliminary data.</text>
</comment>
<evidence type="ECO:0000313" key="2">
    <source>
        <dbReference type="Proteomes" id="UP000260943"/>
    </source>
</evidence>
<reference evidence="1 2" key="1">
    <citation type="submission" date="2018-08" db="EMBL/GenBank/DDBJ databases">
        <title>A genome reference for cultivated species of the human gut microbiota.</title>
        <authorList>
            <person name="Zou Y."/>
            <person name="Xue W."/>
            <person name="Luo G."/>
        </authorList>
    </citation>
    <scope>NUCLEOTIDE SEQUENCE [LARGE SCALE GENOMIC DNA]</scope>
    <source>
        <strain evidence="1 2">TF08-14</strain>
    </source>
</reference>
<sequence length="97" mass="10956">MATTTTLHFDDVDMRAAADLLQAMGLTLDEYLYMALKQLIIQRRVPFEVLPAEDRPVGETRRALIAAEAKELGIIEDDVRSFKTAEEAMGWLDDDRS</sequence>
<dbReference type="Gene3D" id="1.10.1220.10">
    <property type="entry name" value="Met repressor-like"/>
    <property type="match status" value="1"/>
</dbReference>
<dbReference type="Proteomes" id="UP000260943">
    <property type="component" value="Unassembled WGS sequence"/>
</dbReference>
<organism evidence="1 2">
    <name type="scientific">Collinsella tanakaei</name>
    <dbReference type="NCBI Taxonomy" id="626935"/>
    <lineage>
        <taxon>Bacteria</taxon>
        <taxon>Bacillati</taxon>
        <taxon>Actinomycetota</taxon>
        <taxon>Coriobacteriia</taxon>
        <taxon>Coriobacteriales</taxon>
        <taxon>Coriobacteriaceae</taxon>
        <taxon>Collinsella</taxon>
    </lineage>
</organism>
<gene>
    <name evidence="1" type="ORF">DXC81_02385</name>
</gene>
<dbReference type="RefSeq" id="WP_117679002.1">
    <property type="nucleotide sequence ID" value="NZ_JAQCWE010000004.1"/>
</dbReference>
<proteinExistence type="predicted"/>
<dbReference type="GO" id="GO:0006355">
    <property type="term" value="P:regulation of DNA-templated transcription"/>
    <property type="evidence" value="ECO:0007669"/>
    <property type="project" value="InterPro"/>
</dbReference>
<dbReference type="InterPro" id="IPR013321">
    <property type="entry name" value="Arc_rbn_hlx_hlx"/>
</dbReference>
<name>A0A3E4QXS8_9ACTN</name>
<dbReference type="AlphaFoldDB" id="A0A3E4QXS8"/>